<accession>A0A0E9QYD1</accession>
<dbReference type="EMBL" id="GBXM01087090">
    <property type="protein sequence ID" value="JAH21487.1"/>
    <property type="molecule type" value="Transcribed_RNA"/>
</dbReference>
<proteinExistence type="predicted"/>
<evidence type="ECO:0000313" key="1">
    <source>
        <dbReference type="EMBL" id="JAH21487.1"/>
    </source>
</evidence>
<sequence>MMEEIFGKTGRRLGAFCMLLMEASVCRAAGGSSTDHA</sequence>
<reference evidence="1" key="1">
    <citation type="submission" date="2014-11" db="EMBL/GenBank/DDBJ databases">
        <authorList>
            <person name="Amaro Gonzalez C."/>
        </authorList>
    </citation>
    <scope>NUCLEOTIDE SEQUENCE</scope>
</reference>
<organism evidence="1">
    <name type="scientific">Anguilla anguilla</name>
    <name type="common">European freshwater eel</name>
    <name type="synonym">Muraena anguilla</name>
    <dbReference type="NCBI Taxonomy" id="7936"/>
    <lineage>
        <taxon>Eukaryota</taxon>
        <taxon>Metazoa</taxon>
        <taxon>Chordata</taxon>
        <taxon>Craniata</taxon>
        <taxon>Vertebrata</taxon>
        <taxon>Euteleostomi</taxon>
        <taxon>Actinopterygii</taxon>
        <taxon>Neopterygii</taxon>
        <taxon>Teleostei</taxon>
        <taxon>Anguilliformes</taxon>
        <taxon>Anguillidae</taxon>
        <taxon>Anguilla</taxon>
    </lineage>
</organism>
<protein>
    <submittedName>
        <fullName evidence="1">Uncharacterized protein</fullName>
    </submittedName>
</protein>
<reference evidence="1" key="2">
    <citation type="journal article" date="2015" name="Fish Shellfish Immunol.">
        <title>Early steps in the European eel (Anguilla anguilla)-Vibrio vulnificus interaction in the gills: Role of the RtxA13 toxin.</title>
        <authorList>
            <person name="Callol A."/>
            <person name="Pajuelo D."/>
            <person name="Ebbesson L."/>
            <person name="Teles M."/>
            <person name="MacKenzie S."/>
            <person name="Amaro C."/>
        </authorList>
    </citation>
    <scope>NUCLEOTIDE SEQUENCE</scope>
</reference>
<dbReference type="AlphaFoldDB" id="A0A0E9QYD1"/>
<name>A0A0E9QYD1_ANGAN</name>